<reference evidence="2" key="2">
    <citation type="submission" date="2020-09" db="EMBL/GenBank/DDBJ databases">
        <authorList>
            <person name="Sun Q."/>
            <person name="Kim S."/>
        </authorList>
    </citation>
    <scope>NUCLEOTIDE SEQUENCE</scope>
    <source>
        <strain evidence="2">KCTC 23732</strain>
    </source>
</reference>
<dbReference type="PANTHER" id="PTHR42760">
    <property type="entry name" value="SHORT-CHAIN DEHYDROGENASES/REDUCTASES FAMILY MEMBER"/>
    <property type="match status" value="1"/>
</dbReference>
<evidence type="ECO:0000256" key="1">
    <source>
        <dbReference type="ARBA" id="ARBA00006484"/>
    </source>
</evidence>
<sequence>MNDQWLGIAGRVVAVTGANGGIGRATVRALLENGAHVAMLDREALSTEEVTELRADTNGQCISLACDVAVDEQVEAAAEAVSRQLGDCFALVNNAAVSVPEHLDMIDMADWSRQININLNGYLRCARAFGQSMRAHGAGSIVHVASIAGSNPQPFSGAYSSTKAAILMLSRQLAFEWGPHGIRNNVISPGLTRTPLTEPYYADSQMREQRENAVPLRRIGVPEDIANVAIFLVSDRSSYMNGAEMVVDGGFTQSLMSHISRPRRA</sequence>
<dbReference type="GO" id="GO:0016616">
    <property type="term" value="F:oxidoreductase activity, acting on the CH-OH group of donors, NAD or NADP as acceptor"/>
    <property type="evidence" value="ECO:0007669"/>
    <property type="project" value="TreeGrafter"/>
</dbReference>
<organism evidence="2 3">
    <name type="scientific">Advenella faeciporci</name>
    <dbReference type="NCBI Taxonomy" id="797535"/>
    <lineage>
        <taxon>Bacteria</taxon>
        <taxon>Pseudomonadati</taxon>
        <taxon>Pseudomonadota</taxon>
        <taxon>Betaproteobacteria</taxon>
        <taxon>Burkholderiales</taxon>
        <taxon>Alcaligenaceae</taxon>
    </lineage>
</organism>
<reference evidence="2" key="1">
    <citation type="journal article" date="2014" name="Int. J. Syst. Evol. Microbiol.">
        <title>Complete genome sequence of Corynebacterium casei LMG S-19264T (=DSM 44701T), isolated from a smear-ripened cheese.</title>
        <authorList>
            <consortium name="US DOE Joint Genome Institute (JGI-PGF)"/>
            <person name="Walter F."/>
            <person name="Albersmeier A."/>
            <person name="Kalinowski J."/>
            <person name="Ruckert C."/>
        </authorList>
    </citation>
    <scope>NUCLEOTIDE SEQUENCE</scope>
    <source>
        <strain evidence="2">KCTC 23732</strain>
    </source>
</reference>
<dbReference type="RefSeq" id="WP_189384502.1">
    <property type="nucleotide sequence ID" value="NZ_BAABFY010000054.1"/>
</dbReference>
<dbReference type="SUPFAM" id="SSF51735">
    <property type="entry name" value="NAD(P)-binding Rossmann-fold domains"/>
    <property type="match status" value="1"/>
</dbReference>
<comment type="caution">
    <text evidence="2">The sequence shown here is derived from an EMBL/GenBank/DDBJ whole genome shotgun (WGS) entry which is preliminary data.</text>
</comment>
<dbReference type="PROSITE" id="PS00061">
    <property type="entry name" value="ADH_SHORT"/>
    <property type="match status" value="1"/>
</dbReference>
<gene>
    <name evidence="2" type="ORF">GCM10011450_11470</name>
</gene>
<dbReference type="Pfam" id="PF13561">
    <property type="entry name" value="adh_short_C2"/>
    <property type="match status" value="1"/>
</dbReference>
<dbReference type="InterPro" id="IPR036291">
    <property type="entry name" value="NAD(P)-bd_dom_sf"/>
</dbReference>
<dbReference type="InterPro" id="IPR020904">
    <property type="entry name" value="Sc_DH/Rdtase_CS"/>
</dbReference>
<dbReference type="Proteomes" id="UP000608345">
    <property type="component" value="Unassembled WGS sequence"/>
</dbReference>
<dbReference type="GO" id="GO:0030497">
    <property type="term" value="P:fatty acid elongation"/>
    <property type="evidence" value="ECO:0007669"/>
    <property type="project" value="TreeGrafter"/>
</dbReference>
<name>A0A918MX91_9BURK</name>
<evidence type="ECO:0000313" key="3">
    <source>
        <dbReference type="Proteomes" id="UP000608345"/>
    </source>
</evidence>
<keyword evidence="3" id="KW-1185">Reference proteome</keyword>
<accession>A0A918MX91</accession>
<evidence type="ECO:0000313" key="2">
    <source>
        <dbReference type="EMBL" id="GGW83259.1"/>
    </source>
</evidence>
<dbReference type="Gene3D" id="3.40.50.720">
    <property type="entry name" value="NAD(P)-binding Rossmann-like Domain"/>
    <property type="match status" value="1"/>
</dbReference>
<dbReference type="PANTHER" id="PTHR42760:SF123">
    <property type="entry name" value="OXIDOREDUCTASE"/>
    <property type="match status" value="1"/>
</dbReference>
<dbReference type="AlphaFoldDB" id="A0A918MX91"/>
<dbReference type="PRINTS" id="PR00080">
    <property type="entry name" value="SDRFAMILY"/>
</dbReference>
<comment type="similarity">
    <text evidence="1">Belongs to the short-chain dehydrogenases/reductases (SDR) family.</text>
</comment>
<dbReference type="InterPro" id="IPR002347">
    <property type="entry name" value="SDR_fam"/>
</dbReference>
<protein>
    <submittedName>
        <fullName evidence="2">Oxidoreductase</fullName>
    </submittedName>
</protein>
<dbReference type="FunFam" id="3.40.50.720:FF:000084">
    <property type="entry name" value="Short-chain dehydrogenase reductase"/>
    <property type="match status" value="1"/>
</dbReference>
<dbReference type="CDD" id="cd05233">
    <property type="entry name" value="SDR_c"/>
    <property type="match status" value="1"/>
</dbReference>
<dbReference type="EMBL" id="BMYS01000006">
    <property type="protein sequence ID" value="GGW83259.1"/>
    <property type="molecule type" value="Genomic_DNA"/>
</dbReference>
<proteinExistence type="inferred from homology"/>
<dbReference type="PRINTS" id="PR00081">
    <property type="entry name" value="GDHRDH"/>
</dbReference>